<keyword evidence="2" id="KW-1185">Reference proteome</keyword>
<proteinExistence type="predicted"/>
<organism evidence="1 2">
    <name type="scientific">Bombella favorum</name>
    <dbReference type="NCBI Taxonomy" id="2039164"/>
    <lineage>
        <taxon>Bacteria</taxon>
        <taxon>Pseudomonadati</taxon>
        <taxon>Pseudomonadota</taxon>
        <taxon>Alphaproteobacteria</taxon>
        <taxon>Acetobacterales</taxon>
        <taxon>Acetobacteraceae</taxon>
        <taxon>Bombella</taxon>
    </lineage>
</organism>
<reference evidence="1 2" key="1">
    <citation type="submission" date="2017-09" db="EMBL/GenBank/DDBJ databases">
        <authorList>
            <person name="Jakob F."/>
        </authorList>
    </citation>
    <scope>NUCLEOTIDE SEQUENCE [LARGE SCALE GENOMIC DNA]</scope>
    <source>
        <strain evidence="1 2">TMW 2.1880</strain>
    </source>
</reference>
<accession>A0ABR5ZL76</accession>
<dbReference type="Proteomes" id="UP001516390">
    <property type="component" value="Unassembled WGS sequence"/>
</dbReference>
<name>A0ABR5ZL76_9PROT</name>
<dbReference type="EMBL" id="NWUS01000001">
    <property type="protein sequence ID" value="MBA5725024.1"/>
    <property type="molecule type" value="Genomic_DNA"/>
</dbReference>
<evidence type="ECO:0000313" key="2">
    <source>
        <dbReference type="Proteomes" id="UP001516390"/>
    </source>
</evidence>
<gene>
    <name evidence="1" type="ORF">CPA57_01860</name>
</gene>
<dbReference type="RefSeq" id="WP_182080991.1">
    <property type="nucleotide sequence ID" value="NZ_NWUS01000001.1"/>
</dbReference>
<comment type="caution">
    <text evidence="1">The sequence shown here is derived from an EMBL/GenBank/DDBJ whole genome shotgun (WGS) entry which is preliminary data.</text>
</comment>
<evidence type="ECO:0000313" key="1">
    <source>
        <dbReference type="EMBL" id="MBA5725024.1"/>
    </source>
</evidence>
<sequence>MTHDNPCYNEAEKAAGREMSKAELDEMFGRLEKEAGRYMKQGLSPREALEKAGARMADEERLAGIIEANARKKNLIVRAELRRRIVAGDEAASLEGILAGKQNGERDAALSVDANSHARIAQLLGPLMHDLDKAGVFKALLKRDEQFDADVAREMWRLDDPKSGDATGNKLAAEAARILSEYQDTVRLMQNKQGAWIGKADHYVTRQSHDMWKIRGDGSERSYQNWRDTIFPLLDDRTFEMMPAKQSREDFLRNVWLNLSTGEHDNANGRDWLSGFKGTSNKAKKVSQNRVLHFKDADGWLAYNKKFGQGHVVDSIFKGLINGARNAAVMGDLGTNPENMFRSMIEESVQAARERADAKMVDKLRRLERGALMDIVTGRARQPANKTVETIGAYVHAWNQVTKLGGVMISSLPDLAVNASVLRHNGVPLLESYWNSLKSLAPGLASENPEERKEIARILGVGLQGHLGSVMSRFSANDAPLGKMSDLINKFYRINGLQYWTDSLSEGIGMMLSHNLGRNAGLAYEALDGKLRFSLKRFGITQPEWDVIRQAVRTAAGEDHILPSEMGRLSDEAVAPLIEKGQTAEDVRDSLTRKLYAYITDQTREGMTEPDARTQATFRGISNRLDDVNPLLGQAARLMLQFKSFPLSHVRRFYQREVKRNGLDLPGIVHMIAATTVLGYVAMQTKAILAGKEPRDAGDVRTWMSAMAQGGGAGIYGDFLFGQQSRMGNAVLETAAGPTLSDMTKLARIFFSTRDELIGSPDAGKARTYLSDLVRFASGQIPGGNLPFINIALKYSIIYSLQDMINPGYTARYEKLVKRNQGQGFLVSPTHNLYNAIK</sequence>
<protein>
    <submittedName>
        <fullName evidence="1">Uncharacterized protein</fullName>
    </submittedName>
</protein>